<dbReference type="RefSeq" id="WP_284377730.1">
    <property type="nucleotide sequence ID" value="NZ_BSNN01000004.1"/>
</dbReference>
<sequence>MINWDQVKQLEEDIGAEDFGDIVVVFIEEVDEAVDALREITSMGDDDMATALHFLKGSAANLGFADFAASCGAGEDLANKQQAAEVDLQSVVALYDASKSEFLTGAPVHTSYQP</sequence>
<comment type="caution">
    <text evidence="4">The sequence shown here is derived from an EMBL/GenBank/DDBJ whole genome shotgun (WGS) entry which is preliminary data.</text>
</comment>
<reference evidence="5" key="1">
    <citation type="journal article" date="2019" name="Int. J. Syst. Evol. Microbiol.">
        <title>The Global Catalogue of Microorganisms (GCM) 10K type strain sequencing project: providing services to taxonomists for standard genome sequencing and annotation.</title>
        <authorList>
            <consortium name="The Broad Institute Genomics Platform"/>
            <consortium name="The Broad Institute Genome Sequencing Center for Infectious Disease"/>
            <person name="Wu L."/>
            <person name="Ma J."/>
        </authorList>
    </citation>
    <scope>NUCLEOTIDE SEQUENCE [LARGE SCALE GENOMIC DNA]</scope>
    <source>
        <strain evidence="5">NBRC 110140</strain>
    </source>
</reference>
<evidence type="ECO:0000313" key="4">
    <source>
        <dbReference type="EMBL" id="GLQ35374.1"/>
    </source>
</evidence>
<evidence type="ECO:0000256" key="1">
    <source>
        <dbReference type="ARBA" id="ARBA00023012"/>
    </source>
</evidence>
<keyword evidence="2" id="KW-0597">Phosphoprotein</keyword>
<feature type="modified residue" description="Phosphohistidine" evidence="2">
    <location>
        <position position="53"/>
    </location>
</feature>
<feature type="domain" description="HPt" evidence="3">
    <location>
        <begin position="15"/>
        <end position="112"/>
    </location>
</feature>
<protein>
    <submittedName>
        <fullName evidence="4">Nickel transporter</fullName>
    </submittedName>
</protein>
<dbReference type="InterPro" id="IPR036641">
    <property type="entry name" value="HPT_dom_sf"/>
</dbReference>
<evidence type="ECO:0000256" key="2">
    <source>
        <dbReference type="PROSITE-ProRule" id="PRU00110"/>
    </source>
</evidence>
<dbReference type="InterPro" id="IPR008207">
    <property type="entry name" value="Sig_transdc_His_kin_Hpt_dom"/>
</dbReference>
<evidence type="ECO:0000259" key="3">
    <source>
        <dbReference type="PROSITE" id="PS50894"/>
    </source>
</evidence>
<gene>
    <name evidence="4" type="ORF">GCM10007939_16570</name>
</gene>
<keyword evidence="1" id="KW-0902">Two-component regulatory system</keyword>
<dbReference type="Gene3D" id="1.20.120.160">
    <property type="entry name" value="HPT domain"/>
    <property type="match status" value="1"/>
</dbReference>
<organism evidence="4 5">
    <name type="scientific">Amylibacter marinus</name>
    <dbReference type="NCBI Taxonomy" id="1475483"/>
    <lineage>
        <taxon>Bacteria</taxon>
        <taxon>Pseudomonadati</taxon>
        <taxon>Pseudomonadota</taxon>
        <taxon>Alphaproteobacteria</taxon>
        <taxon>Rhodobacterales</taxon>
        <taxon>Paracoccaceae</taxon>
        <taxon>Amylibacter</taxon>
    </lineage>
</organism>
<dbReference type="Proteomes" id="UP001156694">
    <property type="component" value="Unassembled WGS sequence"/>
</dbReference>
<keyword evidence="5" id="KW-1185">Reference proteome</keyword>
<accession>A0ABQ5VW54</accession>
<name>A0ABQ5VW54_9RHOB</name>
<dbReference type="EMBL" id="BSNN01000004">
    <property type="protein sequence ID" value="GLQ35374.1"/>
    <property type="molecule type" value="Genomic_DNA"/>
</dbReference>
<proteinExistence type="predicted"/>
<dbReference type="PROSITE" id="PS50894">
    <property type="entry name" value="HPT"/>
    <property type="match status" value="1"/>
</dbReference>
<dbReference type="Pfam" id="PF01627">
    <property type="entry name" value="Hpt"/>
    <property type="match status" value="1"/>
</dbReference>
<dbReference type="CDD" id="cd00088">
    <property type="entry name" value="HPT"/>
    <property type="match status" value="1"/>
</dbReference>
<dbReference type="SUPFAM" id="SSF47226">
    <property type="entry name" value="Histidine-containing phosphotransfer domain, HPT domain"/>
    <property type="match status" value="1"/>
</dbReference>
<evidence type="ECO:0000313" key="5">
    <source>
        <dbReference type="Proteomes" id="UP001156694"/>
    </source>
</evidence>